<sequence>MATTTFIAFADNSAPLQQFRLSPEQFDPTTEAGRQAIEGVIFAICPTATVFQVQVETEEQITLGGETYSYSRFDFYVTLQDYYDSLSGGSE</sequence>
<reference evidence="1 2" key="1">
    <citation type="submission" date="2020-01" db="EMBL/GenBank/DDBJ databases">
        <authorList>
            <person name="Mansi R."/>
            <person name="Bartek K."/>
            <person name="Buck J.M."/>
            <person name="Mohammed H.T."/>
            <person name="Kenna M.A."/>
            <person name="Ware V.C."/>
            <person name="Garlena R.A."/>
            <person name="Russell D.A."/>
            <person name="Pope W.H."/>
            <person name="Jacobs-Sera D."/>
            <person name="Hatfull G.F."/>
        </authorList>
    </citation>
    <scope>NUCLEOTIDE SEQUENCE [LARGE SCALE GENOMIC DNA]</scope>
</reference>
<accession>A0A6G6XSK1</accession>
<protein>
    <submittedName>
        <fullName evidence="1">Uncharacterized protein</fullName>
    </submittedName>
</protein>
<dbReference type="RefSeq" id="YP_009950345.1">
    <property type="nucleotide sequence ID" value="NC_051590.1"/>
</dbReference>
<name>A0A6G6XSK1_9CAUD</name>
<organism evidence="1 2">
    <name type="scientific">Mycobacterium phage Eponine</name>
    <dbReference type="NCBI Taxonomy" id="2708631"/>
    <lineage>
        <taxon>Viruses</taxon>
        <taxon>Duplodnaviria</taxon>
        <taxon>Heunggongvirae</taxon>
        <taxon>Uroviricota</taxon>
        <taxon>Caudoviricetes</taxon>
        <taxon>Weiservirinae</taxon>
        <taxon>Fionnbharthvirus</taxon>
        <taxon>Fionnbharthvirus eponine</taxon>
    </lineage>
</organism>
<dbReference type="GeneID" id="60321759"/>
<dbReference type="KEGG" id="vg:60321759"/>
<evidence type="ECO:0000313" key="2">
    <source>
        <dbReference type="Proteomes" id="UP000503362"/>
    </source>
</evidence>
<evidence type="ECO:0000313" key="1">
    <source>
        <dbReference type="EMBL" id="QIG61785.1"/>
    </source>
</evidence>
<gene>
    <name evidence="1" type="primary">4</name>
    <name evidence="1" type="ORF">SEA_EPONINE_4</name>
</gene>
<keyword evidence="2" id="KW-1185">Reference proteome</keyword>
<dbReference type="Proteomes" id="UP000503362">
    <property type="component" value="Segment"/>
</dbReference>
<proteinExistence type="predicted"/>
<dbReference type="EMBL" id="MN945904">
    <property type="protein sequence ID" value="QIG61785.1"/>
    <property type="molecule type" value="Genomic_DNA"/>
</dbReference>